<evidence type="ECO:0000313" key="5">
    <source>
        <dbReference type="Proteomes" id="UP000479000"/>
    </source>
</evidence>
<dbReference type="GO" id="GO:0098609">
    <property type="term" value="P:cell-cell adhesion"/>
    <property type="evidence" value="ECO:0007669"/>
    <property type="project" value="TreeGrafter"/>
</dbReference>
<dbReference type="PANTHER" id="PTHR44170">
    <property type="entry name" value="PROTEIN SIDEKICK"/>
    <property type="match status" value="1"/>
</dbReference>
<dbReference type="AlphaFoldDB" id="A0A6H5GDV8"/>
<dbReference type="SUPFAM" id="SSF48726">
    <property type="entry name" value="Immunoglobulin"/>
    <property type="match status" value="1"/>
</dbReference>
<keyword evidence="1" id="KW-0677">Repeat</keyword>
<protein>
    <recommendedName>
        <fullName evidence="3">Ig-like domain-containing protein</fullName>
    </recommendedName>
</protein>
<evidence type="ECO:0000313" key="4">
    <source>
        <dbReference type="EMBL" id="CAB0001283.1"/>
    </source>
</evidence>
<keyword evidence="2" id="KW-1015">Disulfide bond</keyword>
<dbReference type="PROSITE" id="PS50835">
    <property type="entry name" value="IG_LIKE"/>
    <property type="match status" value="1"/>
</dbReference>
<dbReference type="Pfam" id="PF07679">
    <property type="entry name" value="I-set"/>
    <property type="match status" value="1"/>
</dbReference>
<proteinExistence type="predicted"/>
<dbReference type="InterPro" id="IPR013098">
    <property type="entry name" value="Ig_I-set"/>
</dbReference>
<sequence>MLDTYNIRDPPKIVERPRNQMVRAGVIAAFFCEAKGDPLPTIAWRKNGKKVSSTQSRYLVQEYAGGSSMLRIEPVRSVRDDATYECVAENGVGDAVSAEAVLTVFENTRQNNFCLYSSVTRVSMLLKNCRICVKDPFSFSRTGSKQDKKLPFLSEEEKY</sequence>
<gene>
    <name evidence="4" type="ORF">NTEN_LOCUS7070</name>
</gene>
<dbReference type="Gene3D" id="2.60.40.10">
    <property type="entry name" value="Immunoglobulins"/>
    <property type="match status" value="1"/>
</dbReference>
<dbReference type="InterPro" id="IPR007110">
    <property type="entry name" value="Ig-like_dom"/>
</dbReference>
<dbReference type="InterPro" id="IPR003599">
    <property type="entry name" value="Ig_sub"/>
</dbReference>
<organism evidence="4 5">
    <name type="scientific">Nesidiocoris tenuis</name>
    <dbReference type="NCBI Taxonomy" id="355587"/>
    <lineage>
        <taxon>Eukaryota</taxon>
        <taxon>Metazoa</taxon>
        <taxon>Ecdysozoa</taxon>
        <taxon>Arthropoda</taxon>
        <taxon>Hexapoda</taxon>
        <taxon>Insecta</taxon>
        <taxon>Pterygota</taxon>
        <taxon>Neoptera</taxon>
        <taxon>Paraneoptera</taxon>
        <taxon>Hemiptera</taxon>
        <taxon>Heteroptera</taxon>
        <taxon>Panheteroptera</taxon>
        <taxon>Cimicomorpha</taxon>
        <taxon>Miridae</taxon>
        <taxon>Dicyphina</taxon>
        <taxon>Nesidiocoris</taxon>
    </lineage>
</organism>
<dbReference type="SMART" id="SM00409">
    <property type="entry name" value="IG"/>
    <property type="match status" value="1"/>
</dbReference>
<accession>A0A6H5GDV8</accession>
<dbReference type="InterPro" id="IPR013783">
    <property type="entry name" value="Ig-like_fold"/>
</dbReference>
<dbReference type="PANTHER" id="PTHR44170:SF55">
    <property type="entry name" value="OBSCURIN ISOFORM X2"/>
    <property type="match status" value="1"/>
</dbReference>
<dbReference type="Proteomes" id="UP000479000">
    <property type="component" value="Unassembled WGS sequence"/>
</dbReference>
<dbReference type="EMBL" id="CADCXU010010462">
    <property type="protein sequence ID" value="CAB0001283.1"/>
    <property type="molecule type" value="Genomic_DNA"/>
</dbReference>
<evidence type="ECO:0000256" key="2">
    <source>
        <dbReference type="ARBA" id="ARBA00023157"/>
    </source>
</evidence>
<dbReference type="InterPro" id="IPR036179">
    <property type="entry name" value="Ig-like_dom_sf"/>
</dbReference>
<dbReference type="OrthoDB" id="10253954at2759"/>
<evidence type="ECO:0000259" key="3">
    <source>
        <dbReference type="PROSITE" id="PS50835"/>
    </source>
</evidence>
<feature type="domain" description="Ig-like" evidence="3">
    <location>
        <begin position="11"/>
        <end position="103"/>
    </location>
</feature>
<reference evidence="4 5" key="1">
    <citation type="submission" date="2020-02" db="EMBL/GenBank/DDBJ databases">
        <authorList>
            <person name="Ferguson B K."/>
        </authorList>
    </citation>
    <scope>NUCLEOTIDE SEQUENCE [LARGE SCALE GENOMIC DNA]</scope>
</reference>
<keyword evidence="5" id="KW-1185">Reference proteome</keyword>
<dbReference type="InterPro" id="IPR003598">
    <property type="entry name" value="Ig_sub2"/>
</dbReference>
<dbReference type="SMART" id="SM00408">
    <property type="entry name" value="IGc2"/>
    <property type="match status" value="1"/>
</dbReference>
<evidence type="ECO:0000256" key="1">
    <source>
        <dbReference type="ARBA" id="ARBA00022737"/>
    </source>
</evidence>
<name>A0A6H5GDV8_9HEMI</name>
<dbReference type="FunFam" id="2.60.40.10:FF:000023">
    <property type="entry name" value="receptor-type tyrosine-protein phosphatase delta isoform X2"/>
    <property type="match status" value="1"/>
</dbReference>